<name>A0A3N6MNR5_NATCH</name>
<dbReference type="Proteomes" id="UP000281431">
    <property type="component" value="Unassembled WGS sequence"/>
</dbReference>
<evidence type="ECO:0000256" key="1">
    <source>
        <dbReference type="SAM" id="MobiDB-lite"/>
    </source>
</evidence>
<dbReference type="EMBL" id="REFZ01000010">
    <property type="protein sequence ID" value="RQG99160.1"/>
    <property type="molecule type" value="Genomic_DNA"/>
</dbReference>
<feature type="compositionally biased region" description="Basic and acidic residues" evidence="1">
    <location>
        <begin position="1"/>
        <end position="14"/>
    </location>
</feature>
<dbReference type="OrthoDB" id="177137at2157"/>
<evidence type="ECO:0000313" key="2">
    <source>
        <dbReference type="EMBL" id="RQG99160.1"/>
    </source>
</evidence>
<sequence length="215" mass="23530">MTDSNKETNPKQDADVPPVLPSEQPKGGAGGGALSPEDLDFTESPYVAEVSDGRYVVSADHSPPNVQHSRDRPAPQSGREPEQPTDRRGESAASNDERNEGDHQPIRSPEVARSVLADELERTDARFAIDIVSRFDESTVRHRTTSDDPVGTFNNLVLWYAQHVATETPTQRTATLLLAKSEFSPPLSPSQVRRAARRHGLTRSSTIGELLEAIE</sequence>
<dbReference type="AlphaFoldDB" id="A0A3N6MNR5"/>
<keyword evidence="2" id="KW-0969">Cilium</keyword>
<keyword evidence="2" id="KW-0966">Cell projection</keyword>
<evidence type="ECO:0000313" key="3">
    <source>
        <dbReference type="Proteomes" id="UP000281431"/>
    </source>
</evidence>
<gene>
    <name evidence="2" type="ORF">EA472_14910</name>
</gene>
<comment type="caution">
    <text evidence="2">The sequence shown here is derived from an EMBL/GenBank/DDBJ whole genome shotgun (WGS) entry which is preliminary data.</text>
</comment>
<organism evidence="2 3">
    <name type="scientific">Natrarchaeobius chitinivorans</name>
    <dbReference type="NCBI Taxonomy" id="1679083"/>
    <lineage>
        <taxon>Archaea</taxon>
        <taxon>Methanobacteriati</taxon>
        <taxon>Methanobacteriota</taxon>
        <taxon>Stenosarchaea group</taxon>
        <taxon>Halobacteria</taxon>
        <taxon>Halobacteriales</taxon>
        <taxon>Natrialbaceae</taxon>
        <taxon>Natrarchaeobius</taxon>
    </lineage>
</organism>
<accession>A0A3N6MNR5</accession>
<reference evidence="2 3" key="1">
    <citation type="submission" date="2018-10" db="EMBL/GenBank/DDBJ databases">
        <title>Natrarchaeobius chitinivorans gen. nov., sp. nov., and Natrarchaeobius haloalkaliphilus sp. nov., alkaliphilic, chitin-utilizing haloarchaea from hypersaline alkaline lakes.</title>
        <authorList>
            <person name="Sorokin D.Y."/>
            <person name="Elcheninov A.G."/>
            <person name="Kostrikina N.A."/>
            <person name="Bale N.J."/>
            <person name="Sinninghe Damste J.S."/>
            <person name="Khijniak T.V."/>
            <person name="Kublanov I.V."/>
            <person name="Toshchakov S.V."/>
        </authorList>
    </citation>
    <scope>NUCLEOTIDE SEQUENCE [LARGE SCALE GENOMIC DNA]</scope>
    <source>
        <strain evidence="2 3">AArcht7</strain>
    </source>
</reference>
<feature type="compositionally biased region" description="Basic and acidic residues" evidence="1">
    <location>
        <begin position="68"/>
        <end position="105"/>
    </location>
</feature>
<feature type="region of interest" description="Disordered" evidence="1">
    <location>
        <begin position="1"/>
        <end position="112"/>
    </location>
</feature>
<dbReference type="InterPro" id="IPR055923">
    <property type="entry name" value="DUF7500"/>
</dbReference>
<keyword evidence="2" id="KW-0282">Flagellum</keyword>
<dbReference type="Pfam" id="PF24332">
    <property type="entry name" value="DUF7500"/>
    <property type="match status" value="1"/>
</dbReference>
<proteinExistence type="predicted"/>
<keyword evidence="3" id="KW-1185">Reference proteome</keyword>
<protein>
    <submittedName>
        <fullName evidence="2">Flagella cluster protein</fullName>
    </submittedName>
</protein>